<protein>
    <submittedName>
        <fullName evidence="3">Major membrane immunogen, membrane-anchored lipoprotein</fullName>
    </submittedName>
</protein>
<proteinExistence type="predicted"/>
<name>A0A1H7YWZ9_9FIRM</name>
<dbReference type="InterPro" id="IPR007329">
    <property type="entry name" value="FMN-bd"/>
</dbReference>
<evidence type="ECO:0000313" key="4">
    <source>
        <dbReference type="Proteomes" id="UP000199158"/>
    </source>
</evidence>
<gene>
    <name evidence="3" type="ORF">SAMN05216180_0307</name>
</gene>
<dbReference type="PIRSF" id="PIRSF036531">
    <property type="entry name" value="Tpp15_prd"/>
    <property type="match status" value="1"/>
</dbReference>
<feature type="chain" id="PRO_5038544937" evidence="1">
    <location>
        <begin position="24"/>
        <end position="144"/>
    </location>
</feature>
<dbReference type="Gene3D" id="3.90.1010.20">
    <property type="match status" value="1"/>
</dbReference>
<feature type="signal peptide" evidence="1">
    <location>
        <begin position="1"/>
        <end position="23"/>
    </location>
</feature>
<dbReference type="InterPro" id="IPR017058">
    <property type="entry name" value="Major_M_immunogen_Tpp15_prd"/>
</dbReference>
<dbReference type="STRING" id="474960.SAMN05216180_0307"/>
<evidence type="ECO:0000256" key="1">
    <source>
        <dbReference type="SAM" id="SignalP"/>
    </source>
</evidence>
<dbReference type="Proteomes" id="UP000199158">
    <property type="component" value="Unassembled WGS sequence"/>
</dbReference>
<keyword evidence="4" id="KW-1185">Reference proteome</keyword>
<dbReference type="GO" id="GO:0016020">
    <property type="term" value="C:membrane"/>
    <property type="evidence" value="ECO:0007669"/>
    <property type="project" value="InterPro"/>
</dbReference>
<dbReference type="OrthoDB" id="1937675at2"/>
<reference evidence="3 4" key="1">
    <citation type="submission" date="2016-10" db="EMBL/GenBank/DDBJ databases">
        <authorList>
            <person name="de Groot N.N."/>
        </authorList>
    </citation>
    <scope>NUCLEOTIDE SEQUENCE [LARGE SCALE GENOMIC DNA]</scope>
    <source>
        <strain evidence="3 4">CGMCC 1.5070</strain>
    </source>
</reference>
<keyword evidence="1" id="KW-0732">Signal</keyword>
<dbReference type="PROSITE" id="PS51257">
    <property type="entry name" value="PROKAR_LIPOPROTEIN"/>
    <property type="match status" value="1"/>
</dbReference>
<evidence type="ECO:0000259" key="2">
    <source>
        <dbReference type="SMART" id="SM00900"/>
    </source>
</evidence>
<feature type="domain" description="FMN-binding" evidence="2">
    <location>
        <begin position="41"/>
        <end position="132"/>
    </location>
</feature>
<accession>A0A1H7YWZ9</accession>
<dbReference type="AlphaFoldDB" id="A0A1H7YWZ9"/>
<dbReference type="Pfam" id="PF04205">
    <property type="entry name" value="FMN_bind"/>
    <property type="match status" value="1"/>
</dbReference>
<dbReference type="EMBL" id="FOCG01000001">
    <property type="protein sequence ID" value="SEM50686.1"/>
    <property type="molecule type" value="Genomic_DNA"/>
</dbReference>
<organism evidence="3 4">
    <name type="scientific">Hydrogenoanaerobacterium saccharovorans</name>
    <dbReference type="NCBI Taxonomy" id="474960"/>
    <lineage>
        <taxon>Bacteria</taxon>
        <taxon>Bacillati</taxon>
        <taxon>Bacillota</taxon>
        <taxon>Clostridia</taxon>
        <taxon>Eubacteriales</taxon>
        <taxon>Oscillospiraceae</taxon>
        <taxon>Hydrogenoanaerobacterium</taxon>
    </lineage>
</organism>
<evidence type="ECO:0000313" key="3">
    <source>
        <dbReference type="EMBL" id="SEM50686.1"/>
    </source>
</evidence>
<dbReference type="RefSeq" id="WP_092750955.1">
    <property type="nucleotide sequence ID" value="NZ_FOCG01000001.1"/>
</dbReference>
<dbReference type="SMART" id="SM00900">
    <property type="entry name" value="FMN_bind"/>
    <property type="match status" value="1"/>
</dbReference>
<keyword evidence="3" id="KW-0449">Lipoprotein</keyword>
<dbReference type="GO" id="GO:0010181">
    <property type="term" value="F:FMN binding"/>
    <property type="evidence" value="ECO:0007669"/>
    <property type="project" value="InterPro"/>
</dbReference>
<sequence>MKKFGIALVAALLSASLLTGCSAGMKDGTYKAEYKNADDHGWKDYVQVTVSGGKISEVDFDSVNEQGVLKSADAGYKDAMEPVSGTYPEKFMKELEDQLVSKQEVKKVDTLAGATLSSDSFKVLVNEALSKGAKKGNTETIVVE</sequence>